<feature type="compositionally biased region" description="Polar residues" evidence="1">
    <location>
        <begin position="86"/>
        <end position="108"/>
    </location>
</feature>
<dbReference type="EMBL" id="QTUC01000001">
    <property type="protein sequence ID" value="REF37249.1"/>
    <property type="molecule type" value="Genomic_DNA"/>
</dbReference>
<evidence type="ECO:0000313" key="3">
    <source>
        <dbReference type="Proteomes" id="UP000256485"/>
    </source>
</evidence>
<dbReference type="RefSeq" id="WP_147304701.1">
    <property type="nucleotide sequence ID" value="NZ_QTUC01000001.1"/>
</dbReference>
<feature type="region of interest" description="Disordered" evidence="1">
    <location>
        <begin position="62"/>
        <end position="129"/>
    </location>
</feature>
<dbReference type="AlphaFoldDB" id="A0A3D9V6Z0"/>
<gene>
    <name evidence="2" type="ORF">DFJ64_2690</name>
</gene>
<sequence length="176" mass="19882">MTRTLTPKCVTCGSELHPERAEKYNYCTSRECQEKNARGLTIVSVGLNKAADQYHILDDQTRRDLASGRHHDQRRATYGSLDRPSDQAQPSGSARGDATTTVRSTTGDGPTGDRPPRRYRRPAQPVRRVPWTRSQQKLAMIYHQQGLRPDEIARKLGVSRYLATQMILAGKKHRTL</sequence>
<proteinExistence type="predicted"/>
<evidence type="ECO:0000313" key="2">
    <source>
        <dbReference type="EMBL" id="REF37249.1"/>
    </source>
</evidence>
<protein>
    <submittedName>
        <fullName evidence="2">Uncharacterized protein</fullName>
    </submittedName>
</protein>
<comment type="caution">
    <text evidence="2">The sequence shown here is derived from an EMBL/GenBank/DDBJ whole genome shotgun (WGS) entry which is preliminary data.</text>
</comment>
<name>A0A3D9V6Z0_THECX</name>
<dbReference type="Proteomes" id="UP000256485">
    <property type="component" value="Unassembled WGS sequence"/>
</dbReference>
<organism evidence="2 3">
    <name type="scientific">Thermasporomyces composti</name>
    <dbReference type="NCBI Taxonomy" id="696763"/>
    <lineage>
        <taxon>Bacteria</taxon>
        <taxon>Bacillati</taxon>
        <taxon>Actinomycetota</taxon>
        <taxon>Actinomycetes</taxon>
        <taxon>Propionibacteriales</taxon>
        <taxon>Nocardioidaceae</taxon>
        <taxon>Thermasporomyces</taxon>
    </lineage>
</organism>
<dbReference type="OrthoDB" id="3691334at2"/>
<accession>A0A3D9V6Z0</accession>
<reference evidence="2 3" key="1">
    <citation type="submission" date="2018-08" db="EMBL/GenBank/DDBJ databases">
        <title>Sequencing the genomes of 1000 actinobacteria strains.</title>
        <authorList>
            <person name="Klenk H.-P."/>
        </authorList>
    </citation>
    <scope>NUCLEOTIDE SEQUENCE [LARGE SCALE GENOMIC DNA]</scope>
    <source>
        <strain evidence="2 3">DSM 22891</strain>
    </source>
</reference>
<keyword evidence="3" id="KW-1185">Reference proteome</keyword>
<evidence type="ECO:0000256" key="1">
    <source>
        <dbReference type="SAM" id="MobiDB-lite"/>
    </source>
</evidence>